<dbReference type="InterPro" id="IPR029044">
    <property type="entry name" value="Nucleotide-diphossugar_trans"/>
</dbReference>
<dbReference type="PANTHER" id="PTHR32125">
    <property type="entry name" value="2-C-METHYL-D-ERYTHRITOL 4-PHOSPHATE CYTIDYLYLTRANSFERASE, CHLOROPLASTIC"/>
    <property type="match status" value="1"/>
</dbReference>
<dbReference type="NCBIfam" id="TIGR00453">
    <property type="entry name" value="ispD"/>
    <property type="match status" value="1"/>
</dbReference>
<dbReference type="STRING" id="1941349.STSP1_02002"/>
<dbReference type="EMBL" id="CP021023">
    <property type="protein sequence ID" value="ARN57587.1"/>
    <property type="molecule type" value="Genomic_DNA"/>
</dbReference>
<accession>A0A1W6LP90</accession>
<keyword evidence="4" id="KW-1185">Reference proteome</keyword>
<protein>
    <submittedName>
        <fullName evidence="3">2-C-methyl-D-erythritol 4-phosphate cytidylyltransferase</fullName>
        <ecNumber evidence="3">2.7.7.60</ecNumber>
    </submittedName>
</protein>
<dbReference type="SUPFAM" id="SSF53448">
    <property type="entry name" value="Nucleotide-diphospho-sugar transferases"/>
    <property type="match status" value="1"/>
</dbReference>
<proteinExistence type="predicted"/>
<dbReference type="GO" id="GO:0050518">
    <property type="term" value="F:2-C-methyl-D-erythritol 4-phosphate cytidylyltransferase activity"/>
    <property type="evidence" value="ECO:0007669"/>
    <property type="project" value="UniProtKB-EC"/>
</dbReference>
<reference evidence="4" key="1">
    <citation type="submission" date="2017-04" db="EMBL/GenBank/DDBJ databases">
        <title>Comparative genomics and description of representatives of a novel lineage of planctomycetes thriving in anoxic sediments.</title>
        <authorList>
            <person name="Spring S."/>
            <person name="Bunk B."/>
            <person name="Sproer C."/>
        </authorList>
    </citation>
    <scope>NUCLEOTIDE SEQUENCE [LARGE SCALE GENOMIC DNA]</scope>
    <source>
        <strain evidence="4">ST-PulAB-D4</strain>
    </source>
</reference>
<organism evidence="3 4">
    <name type="scientific">Sedimentisphaera salicampi</name>
    <dbReference type="NCBI Taxonomy" id="1941349"/>
    <lineage>
        <taxon>Bacteria</taxon>
        <taxon>Pseudomonadati</taxon>
        <taxon>Planctomycetota</taxon>
        <taxon>Phycisphaerae</taxon>
        <taxon>Sedimentisphaerales</taxon>
        <taxon>Sedimentisphaeraceae</taxon>
        <taxon>Sedimentisphaera</taxon>
    </lineage>
</organism>
<dbReference type="InterPro" id="IPR034683">
    <property type="entry name" value="IspD/TarI"/>
</dbReference>
<evidence type="ECO:0000313" key="3">
    <source>
        <dbReference type="EMBL" id="ARN57587.1"/>
    </source>
</evidence>
<dbReference type="PANTHER" id="PTHR32125:SF4">
    <property type="entry name" value="2-C-METHYL-D-ERYTHRITOL 4-PHOSPHATE CYTIDYLYLTRANSFERASE, CHLOROPLASTIC"/>
    <property type="match status" value="1"/>
</dbReference>
<dbReference type="FunFam" id="3.90.550.10:FF:000003">
    <property type="entry name" value="2-C-methyl-D-erythritol 4-phosphate cytidylyltransferase"/>
    <property type="match status" value="1"/>
</dbReference>
<dbReference type="InterPro" id="IPR001228">
    <property type="entry name" value="IspD"/>
</dbReference>
<dbReference type="Gene3D" id="3.90.550.10">
    <property type="entry name" value="Spore Coat Polysaccharide Biosynthesis Protein SpsA, Chain A"/>
    <property type="match status" value="1"/>
</dbReference>
<dbReference type="AlphaFoldDB" id="A0A1W6LP90"/>
<dbReference type="EC" id="2.7.7.60" evidence="3"/>
<dbReference type="KEGG" id="pbp:STSP1_02002"/>
<dbReference type="GO" id="GO:0008299">
    <property type="term" value="P:isoprenoid biosynthetic process"/>
    <property type="evidence" value="ECO:0007669"/>
    <property type="project" value="InterPro"/>
</dbReference>
<dbReference type="InterPro" id="IPR050088">
    <property type="entry name" value="IspD/TarI_cytidylyltransf_bact"/>
</dbReference>
<dbReference type="Pfam" id="PF01128">
    <property type="entry name" value="IspD"/>
    <property type="match status" value="1"/>
</dbReference>
<evidence type="ECO:0000256" key="2">
    <source>
        <dbReference type="ARBA" id="ARBA00022695"/>
    </source>
</evidence>
<name>A0A1W6LP90_9BACT</name>
<keyword evidence="1 3" id="KW-0808">Transferase</keyword>
<keyword evidence="2 3" id="KW-0548">Nucleotidyltransferase</keyword>
<sequence length="243" mass="26576">MRAAVIICAAGGSTRFEGKTKKVFEKAAGKPLFLHSVNLFSEMEEVVQIILAAAEQDHEKIKINWEANLAFAGAELSAGGDTRGETVAKAFELVREDIDVAAVHDAARCCLTENWARDVLQKAYQSGAAILASPVTSTLKRVSEEGIICETVDRSSLYSAQTPQAFSRQLFAEALDKCENPAEFSDDSMMAEKIGAKVHIVETDNTNIKVTKKSDIAIANAIISSREKKSPKTIHPFREDQMW</sequence>
<evidence type="ECO:0000313" key="4">
    <source>
        <dbReference type="Proteomes" id="UP000193334"/>
    </source>
</evidence>
<dbReference type="Proteomes" id="UP000193334">
    <property type="component" value="Chromosome"/>
</dbReference>
<evidence type="ECO:0000256" key="1">
    <source>
        <dbReference type="ARBA" id="ARBA00022679"/>
    </source>
</evidence>
<gene>
    <name evidence="3" type="primary">ispD</name>
    <name evidence="3" type="ORF">STSP1_02002</name>
</gene>
<dbReference type="CDD" id="cd02516">
    <property type="entry name" value="CDP-ME_synthetase"/>
    <property type="match status" value="1"/>
</dbReference>
<dbReference type="RefSeq" id="WP_085756218.1">
    <property type="nucleotide sequence ID" value="NZ_CP021023.1"/>
</dbReference>